<sequence length="213" mass="23247">MYSIKSRCQQNNIKLNDGFLVFTLPTNHIVINLSNTTQTTLCQSYLRHAVSVITFDKPLSVGVCLVYSHHVGVSYRKCVLVAISGSAVVNKHDKFPLGASSVNALDLRSLRPGFPMCPFFVTVCLAASSTILQKCNKSVMDAQQLYIITSPTVVESDKNNESVTYGIVIFFQSALVQFIVVSKLGHKVGGNRDGAMIMATLCSVILFSRSCLC</sequence>
<feature type="transmembrane region" description="Helical" evidence="1">
    <location>
        <begin position="194"/>
        <end position="212"/>
    </location>
</feature>
<accession>A0A6G0T9B4</accession>
<keyword evidence="1" id="KW-0812">Transmembrane</keyword>
<gene>
    <name evidence="2" type="ORF">AGLY_012561</name>
</gene>
<evidence type="ECO:0000256" key="1">
    <source>
        <dbReference type="SAM" id="Phobius"/>
    </source>
</evidence>
<reference evidence="2 3" key="1">
    <citation type="submission" date="2019-08" db="EMBL/GenBank/DDBJ databases">
        <title>The genome of the soybean aphid Biotype 1, its phylome, world population structure and adaptation to the North American continent.</title>
        <authorList>
            <person name="Giordano R."/>
            <person name="Donthu R.K."/>
            <person name="Hernandez A.G."/>
            <person name="Wright C.L."/>
            <person name="Zimin A.V."/>
        </authorList>
    </citation>
    <scope>NUCLEOTIDE SEQUENCE [LARGE SCALE GENOMIC DNA]</scope>
    <source>
        <tissue evidence="2">Whole aphids</tissue>
    </source>
</reference>
<name>A0A6G0T9B4_APHGL</name>
<evidence type="ECO:0000313" key="2">
    <source>
        <dbReference type="EMBL" id="KAE9528139.1"/>
    </source>
</evidence>
<dbReference type="EMBL" id="VYZN01000049">
    <property type="protein sequence ID" value="KAE9528139.1"/>
    <property type="molecule type" value="Genomic_DNA"/>
</dbReference>
<proteinExistence type="predicted"/>
<feature type="transmembrane region" description="Helical" evidence="1">
    <location>
        <begin position="163"/>
        <end position="182"/>
    </location>
</feature>
<keyword evidence="1" id="KW-1133">Transmembrane helix</keyword>
<evidence type="ECO:0000313" key="3">
    <source>
        <dbReference type="Proteomes" id="UP000475862"/>
    </source>
</evidence>
<protein>
    <submittedName>
        <fullName evidence="2">Uncharacterized protein</fullName>
    </submittedName>
</protein>
<keyword evidence="1" id="KW-0472">Membrane</keyword>
<comment type="caution">
    <text evidence="2">The sequence shown here is derived from an EMBL/GenBank/DDBJ whole genome shotgun (WGS) entry which is preliminary data.</text>
</comment>
<keyword evidence="3" id="KW-1185">Reference proteome</keyword>
<organism evidence="2 3">
    <name type="scientific">Aphis glycines</name>
    <name type="common">Soybean aphid</name>
    <dbReference type="NCBI Taxonomy" id="307491"/>
    <lineage>
        <taxon>Eukaryota</taxon>
        <taxon>Metazoa</taxon>
        <taxon>Ecdysozoa</taxon>
        <taxon>Arthropoda</taxon>
        <taxon>Hexapoda</taxon>
        <taxon>Insecta</taxon>
        <taxon>Pterygota</taxon>
        <taxon>Neoptera</taxon>
        <taxon>Paraneoptera</taxon>
        <taxon>Hemiptera</taxon>
        <taxon>Sternorrhyncha</taxon>
        <taxon>Aphidomorpha</taxon>
        <taxon>Aphidoidea</taxon>
        <taxon>Aphididae</taxon>
        <taxon>Aphidini</taxon>
        <taxon>Aphis</taxon>
        <taxon>Aphis</taxon>
    </lineage>
</organism>
<dbReference type="Proteomes" id="UP000475862">
    <property type="component" value="Unassembled WGS sequence"/>
</dbReference>
<dbReference type="AlphaFoldDB" id="A0A6G0T9B4"/>